<dbReference type="Gene3D" id="3.40.50.150">
    <property type="entry name" value="Vaccinia Virus protein VP39"/>
    <property type="match status" value="1"/>
</dbReference>
<evidence type="ECO:0000313" key="4">
    <source>
        <dbReference type="EMBL" id="GAO38037.1"/>
    </source>
</evidence>
<dbReference type="Proteomes" id="UP000033202">
    <property type="component" value="Unassembled WGS sequence"/>
</dbReference>
<dbReference type="OrthoDB" id="9800643at2"/>
<evidence type="ECO:0000259" key="3">
    <source>
        <dbReference type="Pfam" id="PF05175"/>
    </source>
</evidence>
<name>A0A0E9MJR7_9SPHN</name>
<comment type="caution">
    <text evidence="4">The sequence shown here is derived from an EMBL/GenBank/DDBJ whole genome shotgun (WGS) entry which is preliminary data.</text>
</comment>
<dbReference type="GO" id="GO:0036009">
    <property type="term" value="F:protein-glutamine N-methyltransferase activity"/>
    <property type="evidence" value="ECO:0007669"/>
    <property type="project" value="TreeGrafter"/>
</dbReference>
<dbReference type="PROSITE" id="PS00092">
    <property type="entry name" value="N6_MTASE"/>
    <property type="match status" value="1"/>
</dbReference>
<dbReference type="InterPro" id="IPR050320">
    <property type="entry name" value="N5-glutamine_MTase"/>
</dbReference>
<dbReference type="InterPro" id="IPR007848">
    <property type="entry name" value="Small_mtfrase_dom"/>
</dbReference>
<keyword evidence="5" id="KW-1185">Reference proteome</keyword>
<dbReference type="EMBL" id="BBWU01000003">
    <property type="protein sequence ID" value="GAO38037.1"/>
    <property type="molecule type" value="Genomic_DNA"/>
</dbReference>
<keyword evidence="1 4" id="KW-0489">Methyltransferase</keyword>
<dbReference type="STRING" id="1219043.SCH01S_03_00110"/>
<reference evidence="4 5" key="1">
    <citation type="submission" date="2015-04" db="EMBL/GenBank/DDBJ databases">
        <title>Whole genome shotgun sequence of Sphingomonas changbaiensis NBRC 104936.</title>
        <authorList>
            <person name="Katano-Makiyama Y."/>
            <person name="Hosoyama A."/>
            <person name="Hashimoto M."/>
            <person name="Noguchi M."/>
            <person name="Tsuchikane K."/>
            <person name="Ohji S."/>
            <person name="Yamazoe A."/>
            <person name="Ichikawa N."/>
            <person name="Kimura A."/>
            <person name="Fujita N."/>
        </authorList>
    </citation>
    <scope>NUCLEOTIDE SEQUENCE [LARGE SCALE GENOMIC DNA]</scope>
    <source>
        <strain evidence="4 5">NBRC 104936</strain>
    </source>
</reference>
<dbReference type="AlphaFoldDB" id="A0A0E9MJR7"/>
<evidence type="ECO:0000256" key="1">
    <source>
        <dbReference type="ARBA" id="ARBA00022603"/>
    </source>
</evidence>
<dbReference type="GO" id="GO:0032259">
    <property type="term" value="P:methylation"/>
    <property type="evidence" value="ECO:0007669"/>
    <property type="project" value="UniProtKB-KW"/>
</dbReference>
<protein>
    <submittedName>
        <fullName evidence="4">Putative methyltransferase</fullName>
    </submittedName>
</protein>
<evidence type="ECO:0000256" key="2">
    <source>
        <dbReference type="ARBA" id="ARBA00022691"/>
    </source>
</evidence>
<dbReference type="Pfam" id="PF05175">
    <property type="entry name" value="MTS"/>
    <property type="match status" value="1"/>
</dbReference>
<sequence length="313" mass="33385">MTGTADAALLDLLRLLDERAYDFVTPTPASHARVIARPTMRRAHDLRGMLGWSLPFVPGTIDRKVADLLRQAGMIEDAGNGLLKSRLRVSRLYGRLFLHSAYPTDQPDSVFFGPDSYRFADLIVAELARSPLPPGARVVDMGAGAGVGGIVAALANPGVHVTLTDLNPKALRLARINAAAAGIAVETIETDTLEPLSGPIDLAVINPPYIIDADSRAYRDGGGMHGGEVPLEMTRMAADRIAPGGRVILYTGAAIVDGRNALCKAIATLAAERDLTFGCRELDPDVFGEELSKPAYRDVERIALVAVSLARRS</sequence>
<accession>A0A0E9MJR7</accession>
<dbReference type="SUPFAM" id="SSF53335">
    <property type="entry name" value="S-adenosyl-L-methionine-dependent methyltransferases"/>
    <property type="match status" value="1"/>
</dbReference>
<keyword evidence="2" id="KW-0949">S-adenosyl-L-methionine</keyword>
<dbReference type="InterPro" id="IPR002052">
    <property type="entry name" value="DNA_methylase_N6_adenine_CS"/>
</dbReference>
<keyword evidence="4" id="KW-0808">Transferase</keyword>
<organism evidence="4 5">
    <name type="scientific">Sphingomonas changbaiensis NBRC 104936</name>
    <dbReference type="NCBI Taxonomy" id="1219043"/>
    <lineage>
        <taxon>Bacteria</taxon>
        <taxon>Pseudomonadati</taxon>
        <taxon>Pseudomonadota</taxon>
        <taxon>Alphaproteobacteria</taxon>
        <taxon>Sphingomonadales</taxon>
        <taxon>Sphingomonadaceae</taxon>
        <taxon>Sphingomonas</taxon>
    </lineage>
</organism>
<dbReference type="CDD" id="cd02440">
    <property type="entry name" value="AdoMet_MTases"/>
    <property type="match status" value="1"/>
</dbReference>
<dbReference type="RefSeq" id="WP_046346904.1">
    <property type="nucleotide sequence ID" value="NZ_BBWU01000003.1"/>
</dbReference>
<evidence type="ECO:0000313" key="5">
    <source>
        <dbReference type="Proteomes" id="UP000033202"/>
    </source>
</evidence>
<feature type="domain" description="Methyltransferase small" evidence="3">
    <location>
        <begin position="127"/>
        <end position="213"/>
    </location>
</feature>
<gene>
    <name evidence="4" type="ORF">SCH01S_03_00110</name>
</gene>
<dbReference type="PANTHER" id="PTHR18895:SF74">
    <property type="entry name" value="MTRF1L RELEASE FACTOR GLUTAMINE METHYLTRANSFERASE"/>
    <property type="match status" value="1"/>
</dbReference>
<dbReference type="GO" id="GO:0003676">
    <property type="term" value="F:nucleic acid binding"/>
    <property type="evidence" value="ECO:0007669"/>
    <property type="project" value="InterPro"/>
</dbReference>
<dbReference type="InterPro" id="IPR029063">
    <property type="entry name" value="SAM-dependent_MTases_sf"/>
</dbReference>
<proteinExistence type="predicted"/>
<dbReference type="PANTHER" id="PTHR18895">
    <property type="entry name" value="HEMK METHYLTRANSFERASE"/>
    <property type="match status" value="1"/>
</dbReference>